<evidence type="ECO:0000259" key="1">
    <source>
        <dbReference type="Pfam" id="PF13439"/>
    </source>
</evidence>
<reference evidence="2 3" key="1">
    <citation type="submission" date="2020-05" db="EMBL/GenBank/DDBJ databases">
        <authorList>
            <person name="Campoy J."/>
            <person name="Schneeberger K."/>
            <person name="Spophaly S."/>
        </authorList>
    </citation>
    <scope>NUCLEOTIDE SEQUENCE [LARGE SCALE GENOMIC DNA]</scope>
    <source>
        <strain evidence="2">PruArmRojPasFocal</strain>
    </source>
</reference>
<accession>A0A6J5V1J4</accession>
<protein>
    <recommendedName>
        <fullName evidence="1">Glycosyltransferase subfamily 4-like N-terminal domain-containing protein</fullName>
    </recommendedName>
</protein>
<dbReference type="Pfam" id="PF13439">
    <property type="entry name" value="Glyco_transf_4"/>
    <property type="match status" value="1"/>
</dbReference>
<dbReference type="EMBL" id="CAEKDK010000005">
    <property type="protein sequence ID" value="CAB4279908.1"/>
    <property type="molecule type" value="Genomic_DNA"/>
</dbReference>
<name>A0A6J5V1J4_PRUAR</name>
<dbReference type="Proteomes" id="UP000507222">
    <property type="component" value="Unassembled WGS sequence"/>
</dbReference>
<dbReference type="PANTHER" id="PTHR46686:SF5">
    <property type="entry name" value="GLYCOSYLTRANSFERASE"/>
    <property type="match status" value="1"/>
</dbReference>
<dbReference type="AlphaFoldDB" id="A0A6J5V1J4"/>
<evidence type="ECO:0000313" key="2">
    <source>
        <dbReference type="EMBL" id="CAB4279908.1"/>
    </source>
</evidence>
<dbReference type="PANTHER" id="PTHR46686">
    <property type="entry name" value="GLYCOSYLTRANSFERASE"/>
    <property type="match status" value="1"/>
</dbReference>
<dbReference type="CDD" id="cd03801">
    <property type="entry name" value="GT4_PimA-like"/>
    <property type="match status" value="1"/>
</dbReference>
<dbReference type="InterPro" id="IPR028098">
    <property type="entry name" value="Glyco_trans_4-like_N"/>
</dbReference>
<feature type="domain" description="Glycosyltransferase subfamily 4-like N-terminal" evidence="1">
    <location>
        <begin position="93"/>
        <end position="273"/>
    </location>
</feature>
<proteinExistence type="predicted"/>
<dbReference type="Gene3D" id="3.40.50.2000">
    <property type="entry name" value="Glycogen Phosphorylase B"/>
    <property type="match status" value="3"/>
</dbReference>
<evidence type="ECO:0000313" key="3">
    <source>
        <dbReference type="Proteomes" id="UP000507222"/>
    </source>
</evidence>
<dbReference type="SUPFAM" id="SSF53756">
    <property type="entry name" value="UDP-Glycosyltransferase/glycogen phosphorylase"/>
    <property type="match status" value="1"/>
</dbReference>
<sequence length="446" mass="50361">MASNYNKPKSSSSKLCTILFLIVLFTILALFLLHTYTTSTSICTTFPTHPKPWSGDLRTAQFSWNRLPFLHHQDHPRLKIAVFSKKWPLGTVPGGMERHAITLHKTLALLGHQVHVFTSPQELIKHHPPSPSSSFIHFHEGEPGIWRYNKAWEQFFEQNQREKFDVVHSKSVALPHWLARGLPNLAVSWHGIALESLHSYIFQDLARNPSTEPMSPSFNKSIQGSVPKVLNEIRFFQNYAHHVATSDSCGEMLRDVYQIPNKRVHVIVNGVNEAEFGQNSKVGHEFRSRIGIPQNSSNLVFGVVGRLVKDKGHPILYEAFSKLIAKYPSNVYLIVAGSGPWEQRPQGIDMTRTEAMMSGKPIMASRFPSIKGTIVVDDEYGFMFSPNVESLLEALELAVNEGPKRAAQRGKACLEYANSMFTATKMALAYERLFLCIKNETFCTYP</sequence>
<organism evidence="2 3">
    <name type="scientific">Prunus armeniaca</name>
    <name type="common">Apricot</name>
    <name type="synonym">Armeniaca vulgaris</name>
    <dbReference type="NCBI Taxonomy" id="36596"/>
    <lineage>
        <taxon>Eukaryota</taxon>
        <taxon>Viridiplantae</taxon>
        <taxon>Streptophyta</taxon>
        <taxon>Embryophyta</taxon>
        <taxon>Tracheophyta</taxon>
        <taxon>Spermatophyta</taxon>
        <taxon>Magnoliopsida</taxon>
        <taxon>eudicotyledons</taxon>
        <taxon>Gunneridae</taxon>
        <taxon>Pentapetalae</taxon>
        <taxon>rosids</taxon>
        <taxon>fabids</taxon>
        <taxon>Rosales</taxon>
        <taxon>Rosaceae</taxon>
        <taxon>Amygdaloideae</taxon>
        <taxon>Amygdaleae</taxon>
        <taxon>Prunus</taxon>
    </lineage>
</organism>
<gene>
    <name evidence="2" type="ORF">CURHAP_LOCUS32579</name>
</gene>